<dbReference type="Gene3D" id="3.40.50.150">
    <property type="entry name" value="Vaccinia Virus protein VP39"/>
    <property type="match status" value="1"/>
</dbReference>
<keyword evidence="2" id="KW-0489">Methyltransferase</keyword>
<organism evidence="2 3">
    <name type="scientific">Chitinophaga pinensis</name>
    <dbReference type="NCBI Taxonomy" id="79329"/>
    <lineage>
        <taxon>Bacteria</taxon>
        <taxon>Pseudomonadati</taxon>
        <taxon>Bacteroidota</taxon>
        <taxon>Chitinophagia</taxon>
        <taxon>Chitinophagales</taxon>
        <taxon>Chitinophagaceae</taxon>
        <taxon>Chitinophaga</taxon>
    </lineage>
</organism>
<keyword evidence="2" id="KW-0808">Transferase</keyword>
<dbReference type="GO" id="GO:0008168">
    <property type="term" value="F:methyltransferase activity"/>
    <property type="evidence" value="ECO:0007669"/>
    <property type="project" value="UniProtKB-KW"/>
</dbReference>
<dbReference type="GO" id="GO:0032259">
    <property type="term" value="P:methylation"/>
    <property type="evidence" value="ECO:0007669"/>
    <property type="project" value="UniProtKB-KW"/>
</dbReference>
<dbReference type="OrthoDB" id="3636702at2"/>
<dbReference type="PANTHER" id="PTHR44068">
    <property type="entry name" value="ZGC:194242"/>
    <property type="match status" value="1"/>
</dbReference>
<dbReference type="RefSeq" id="WP_146306688.1">
    <property type="nucleotide sequence ID" value="NZ_VOHS01000022.1"/>
</dbReference>
<evidence type="ECO:0000259" key="1">
    <source>
        <dbReference type="Pfam" id="PF13847"/>
    </source>
</evidence>
<dbReference type="InterPro" id="IPR025714">
    <property type="entry name" value="Methyltranfer_dom"/>
</dbReference>
<keyword evidence="3" id="KW-1185">Reference proteome</keyword>
<dbReference type="SUPFAM" id="SSF53335">
    <property type="entry name" value="S-adenosyl-L-methionine-dependent methyltransferases"/>
    <property type="match status" value="1"/>
</dbReference>
<accession>A0A5C6LNI2</accession>
<dbReference type="Proteomes" id="UP000318815">
    <property type="component" value="Unassembled WGS sequence"/>
</dbReference>
<dbReference type="Pfam" id="PF13847">
    <property type="entry name" value="Methyltransf_31"/>
    <property type="match status" value="1"/>
</dbReference>
<comment type="caution">
    <text evidence="2">The sequence shown here is derived from an EMBL/GenBank/DDBJ whole genome shotgun (WGS) entry which is preliminary data.</text>
</comment>
<dbReference type="AlphaFoldDB" id="A0A5C6LNI2"/>
<sequence length="246" mass="28014">MNKTFSPGYLYSADERPAIRKIKEKSYELMELQEGMKALDIGAGTGMDVLRMSDITGIGGQVVGLDADERMIEISTRSAIKAGRQTQVKFIQGHSHHLDFESDFFHACRCERVLQHLSIKDAAETLEEAARVTRHDGRIVFIDTDWASLSFHANDPKTERKVADICLWAIKNGFAARGLPELFSIVGIKDIQWEIEALQISLTEFEALITPIVDMYIRYGYVNNNTWQEIHRGCNSWQEKEFSFVH</sequence>
<gene>
    <name evidence="2" type="ORF">FEF09_19665</name>
</gene>
<evidence type="ECO:0000313" key="2">
    <source>
        <dbReference type="EMBL" id="TWV98860.1"/>
    </source>
</evidence>
<reference evidence="2 3" key="1">
    <citation type="submission" date="2019-08" db="EMBL/GenBank/DDBJ databases">
        <title>Whole genome sequencing of chitin degrading bacteria Chitinophaga pinensis YS16.</title>
        <authorList>
            <person name="Singh R.P."/>
            <person name="Manchanda G."/>
            <person name="Maurya I.K."/>
            <person name="Joshi N.K."/>
            <person name="Srivastava A.K."/>
        </authorList>
    </citation>
    <scope>NUCLEOTIDE SEQUENCE [LARGE SCALE GENOMIC DNA]</scope>
    <source>
        <strain evidence="2 3">YS-16</strain>
    </source>
</reference>
<dbReference type="InterPro" id="IPR029063">
    <property type="entry name" value="SAM-dependent_MTases_sf"/>
</dbReference>
<dbReference type="CDD" id="cd02440">
    <property type="entry name" value="AdoMet_MTases"/>
    <property type="match status" value="1"/>
</dbReference>
<feature type="domain" description="Methyltransferase" evidence="1">
    <location>
        <begin position="33"/>
        <end position="145"/>
    </location>
</feature>
<protein>
    <submittedName>
        <fullName evidence="2">Methyltransferase domain-containing protein</fullName>
    </submittedName>
</protein>
<evidence type="ECO:0000313" key="3">
    <source>
        <dbReference type="Proteomes" id="UP000318815"/>
    </source>
</evidence>
<dbReference type="InterPro" id="IPR050447">
    <property type="entry name" value="Erg6_SMT_methyltransf"/>
</dbReference>
<proteinExistence type="predicted"/>
<dbReference type="EMBL" id="VOHS01000022">
    <property type="protein sequence ID" value="TWV98860.1"/>
    <property type="molecule type" value="Genomic_DNA"/>
</dbReference>
<dbReference type="PANTHER" id="PTHR44068:SF11">
    <property type="entry name" value="GERANYL DIPHOSPHATE 2-C-METHYLTRANSFERASE"/>
    <property type="match status" value="1"/>
</dbReference>
<name>A0A5C6LNI2_9BACT</name>